<protein>
    <recommendedName>
        <fullName evidence="3">YbjN domain-containing protein</fullName>
    </recommendedName>
</protein>
<evidence type="ECO:0000313" key="2">
    <source>
        <dbReference type="Proteomes" id="UP000316343"/>
    </source>
</evidence>
<accession>A0A547PDE0</accession>
<comment type="caution">
    <text evidence="1">The sequence shown here is derived from an EMBL/GenBank/DDBJ whole genome shotgun (WGS) entry which is preliminary data.</text>
</comment>
<organism evidence="1 2">
    <name type="scientific">Erythrobacter insulae</name>
    <dbReference type="NCBI Taxonomy" id="2584124"/>
    <lineage>
        <taxon>Bacteria</taxon>
        <taxon>Pseudomonadati</taxon>
        <taxon>Pseudomonadota</taxon>
        <taxon>Alphaproteobacteria</taxon>
        <taxon>Sphingomonadales</taxon>
        <taxon>Erythrobacteraceae</taxon>
        <taxon>Erythrobacter/Porphyrobacter group</taxon>
        <taxon>Erythrobacter</taxon>
    </lineage>
</organism>
<keyword evidence="2" id="KW-1185">Reference proteome</keyword>
<dbReference type="Proteomes" id="UP000316343">
    <property type="component" value="Unassembled WGS sequence"/>
</dbReference>
<dbReference type="EMBL" id="VHJK01000001">
    <property type="protein sequence ID" value="TRD12135.1"/>
    <property type="molecule type" value="Genomic_DNA"/>
</dbReference>
<evidence type="ECO:0008006" key="3">
    <source>
        <dbReference type="Google" id="ProtNLM"/>
    </source>
</evidence>
<reference evidence="1 2" key="1">
    <citation type="submission" date="2019-06" db="EMBL/GenBank/DDBJ databases">
        <title>Erythrobacter insulae sp. nov., isolated from a tidal flat.</title>
        <authorList>
            <person name="Yoon J.-H."/>
        </authorList>
    </citation>
    <scope>NUCLEOTIDE SEQUENCE [LARGE SCALE GENOMIC DNA]</scope>
    <source>
        <strain evidence="1 2">JBTF-M21</strain>
    </source>
</reference>
<evidence type="ECO:0000313" key="1">
    <source>
        <dbReference type="EMBL" id="TRD12135.1"/>
    </source>
</evidence>
<gene>
    <name evidence="1" type="ORF">FGU71_09865</name>
</gene>
<dbReference type="OrthoDB" id="8478540at2"/>
<dbReference type="AlphaFoldDB" id="A0A547PDE0"/>
<sequence length="174" mass="18682">MAFVALAVPAAAQPLPLDTIDQTDLIGKVNEKSVLPALSVVTANQLNTLDAQGNNALVATAANGLKFEVNFRACDDAEAEIPEGTDRHCKAMYMISVWEALSPDQEADIQTALSAFLKDNPAINAGRLSDGAPYIVRYVIADYGTKQGNLVSEFANFIRSATDFQNTVSPFYPQ</sequence>
<proteinExistence type="predicted"/>
<dbReference type="RefSeq" id="WP_142788408.1">
    <property type="nucleotide sequence ID" value="NZ_VHJK01000001.1"/>
</dbReference>
<name>A0A547PDE0_9SPHN</name>